<dbReference type="InterPro" id="IPR017452">
    <property type="entry name" value="GPCR_Rhodpsn_7TM"/>
</dbReference>
<dbReference type="PROSITE" id="PS50262">
    <property type="entry name" value="G_PROTEIN_RECEP_F1_2"/>
    <property type="match status" value="1"/>
</dbReference>
<feature type="transmembrane region" description="Helical" evidence="10">
    <location>
        <begin position="282"/>
        <end position="302"/>
    </location>
</feature>
<dbReference type="PROSITE" id="PS00237">
    <property type="entry name" value="G_PROTEIN_RECEP_F1_1"/>
    <property type="match status" value="1"/>
</dbReference>
<evidence type="ECO:0000256" key="5">
    <source>
        <dbReference type="ARBA" id="ARBA00023040"/>
    </source>
</evidence>
<evidence type="ECO:0000256" key="7">
    <source>
        <dbReference type="ARBA" id="ARBA00023170"/>
    </source>
</evidence>
<proteinExistence type="inferred from homology"/>
<evidence type="ECO:0000256" key="6">
    <source>
        <dbReference type="ARBA" id="ARBA00023136"/>
    </source>
</evidence>
<keyword evidence="7 9" id="KW-0675">Receptor</keyword>
<protein>
    <recommendedName>
        <fullName evidence="11">G-protein coupled receptors family 1 profile domain-containing protein</fullName>
    </recommendedName>
</protein>
<name>A0A914BDS7_PATMI</name>
<evidence type="ECO:0000256" key="9">
    <source>
        <dbReference type="RuleBase" id="RU000688"/>
    </source>
</evidence>
<keyword evidence="4 10" id="KW-1133">Transmembrane helix</keyword>
<evidence type="ECO:0000313" key="13">
    <source>
        <dbReference type="Proteomes" id="UP000887568"/>
    </source>
</evidence>
<organism evidence="12 13">
    <name type="scientific">Patiria miniata</name>
    <name type="common">Bat star</name>
    <name type="synonym">Asterina miniata</name>
    <dbReference type="NCBI Taxonomy" id="46514"/>
    <lineage>
        <taxon>Eukaryota</taxon>
        <taxon>Metazoa</taxon>
        <taxon>Echinodermata</taxon>
        <taxon>Eleutherozoa</taxon>
        <taxon>Asterozoa</taxon>
        <taxon>Asteroidea</taxon>
        <taxon>Valvatacea</taxon>
        <taxon>Valvatida</taxon>
        <taxon>Asterinidae</taxon>
        <taxon>Patiria</taxon>
    </lineage>
</organism>
<evidence type="ECO:0000256" key="1">
    <source>
        <dbReference type="ARBA" id="ARBA00004651"/>
    </source>
</evidence>
<keyword evidence="13" id="KW-1185">Reference proteome</keyword>
<dbReference type="SMART" id="SM01381">
    <property type="entry name" value="7TM_GPCR_Srsx"/>
    <property type="match status" value="1"/>
</dbReference>
<dbReference type="PANTHER" id="PTHR24228:SF74">
    <property type="entry name" value="G-PROTEIN COUPLED RECEPTORS FAMILY 1 PROFILE DOMAIN-CONTAINING PROTEIN"/>
    <property type="match status" value="1"/>
</dbReference>
<feature type="transmembrane region" description="Helical" evidence="10">
    <location>
        <begin position="314"/>
        <end position="334"/>
    </location>
</feature>
<dbReference type="CDD" id="cd00637">
    <property type="entry name" value="7tm_classA_rhodopsin-like"/>
    <property type="match status" value="1"/>
</dbReference>
<dbReference type="GeneID" id="119742062"/>
<dbReference type="Gene3D" id="1.20.1070.10">
    <property type="entry name" value="Rhodopsin 7-helix transmembrane proteins"/>
    <property type="match status" value="1"/>
</dbReference>
<evidence type="ECO:0000256" key="8">
    <source>
        <dbReference type="ARBA" id="ARBA00023224"/>
    </source>
</evidence>
<dbReference type="PANTHER" id="PTHR24228">
    <property type="entry name" value="B2 BRADYKININ RECEPTOR/ANGIOTENSIN II RECEPTOR"/>
    <property type="match status" value="1"/>
</dbReference>
<dbReference type="GO" id="GO:0004930">
    <property type="term" value="F:G protein-coupled receptor activity"/>
    <property type="evidence" value="ECO:0007669"/>
    <property type="project" value="UniProtKB-KW"/>
</dbReference>
<keyword evidence="6 10" id="KW-0472">Membrane</keyword>
<dbReference type="Proteomes" id="UP000887568">
    <property type="component" value="Unplaced"/>
</dbReference>
<dbReference type="OrthoDB" id="6117944at2759"/>
<dbReference type="InterPro" id="IPR000276">
    <property type="entry name" value="GPCR_Rhodpsn"/>
</dbReference>
<evidence type="ECO:0000256" key="10">
    <source>
        <dbReference type="SAM" id="Phobius"/>
    </source>
</evidence>
<dbReference type="GO" id="GO:0005886">
    <property type="term" value="C:plasma membrane"/>
    <property type="evidence" value="ECO:0007669"/>
    <property type="project" value="UniProtKB-SubCell"/>
</dbReference>
<comment type="similarity">
    <text evidence="9">Belongs to the G-protein coupled receptor 1 family.</text>
</comment>
<dbReference type="OMA" id="MFRTIML"/>
<accession>A0A914BDS7</accession>
<dbReference type="SUPFAM" id="SSF81321">
    <property type="entry name" value="Family A G protein-coupled receptor-like"/>
    <property type="match status" value="1"/>
</dbReference>
<evidence type="ECO:0000256" key="4">
    <source>
        <dbReference type="ARBA" id="ARBA00022989"/>
    </source>
</evidence>
<dbReference type="EnsemblMetazoa" id="XM_038218077.1">
    <property type="protein sequence ID" value="XP_038074005.1"/>
    <property type="gene ID" value="LOC119742062"/>
</dbReference>
<dbReference type="AlphaFoldDB" id="A0A914BDS7"/>
<dbReference type="Pfam" id="PF00001">
    <property type="entry name" value="7tm_1"/>
    <property type="match status" value="1"/>
</dbReference>
<feature type="transmembrane region" description="Helical" evidence="10">
    <location>
        <begin position="147"/>
        <end position="168"/>
    </location>
</feature>
<feature type="transmembrane region" description="Helical" evidence="10">
    <location>
        <begin position="27"/>
        <end position="55"/>
    </location>
</feature>
<reference evidence="12" key="1">
    <citation type="submission" date="2022-11" db="UniProtKB">
        <authorList>
            <consortium name="EnsemblMetazoa"/>
        </authorList>
    </citation>
    <scope>IDENTIFICATION</scope>
</reference>
<evidence type="ECO:0000259" key="11">
    <source>
        <dbReference type="PROSITE" id="PS50262"/>
    </source>
</evidence>
<keyword evidence="2" id="KW-1003">Cell membrane</keyword>
<sequence>MEANNTTVSNVTMVTDEVEMFVEMHPAWIATMCVFYIVVGFLGVFGNCIALVALATTPKLRNTCTALIGNLCVTDLITSFQLLFMMTPTQLLKGFPENLLLCAVVVYLPTTTYSVSLTTLMFIAFNRYLLITRPRTCYRACCGSKQVVLIIVLIWLINFMIFILPAITGTREVIYDREEQGCKTETNWLVGTIMFSFYVVVPAFVVVPLLYGLTICAVKASHQRVHARGTTGAVCEQPSALPPGHDGDASVVSTVSNSVKNNNQDDNPARHPRFISKRDINLTRLPILIFIVFAVCWTPQLINHICSRFMKVSVYYRKVATLFIWANSAINPYLYAWSNRNFRQAYQRILKNLKE</sequence>
<feature type="transmembrane region" description="Helical" evidence="10">
    <location>
        <begin position="98"/>
        <end position="126"/>
    </location>
</feature>
<keyword evidence="5 9" id="KW-0297">G-protein coupled receptor</keyword>
<feature type="domain" description="G-protein coupled receptors family 1 profile" evidence="11">
    <location>
        <begin position="46"/>
        <end position="335"/>
    </location>
</feature>
<evidence type="ECO:0000256" key="2">
    <source>
        <dbReference type="ARBA" id="ARBA00022475"/>
    </source>
</evidence>
<keyword evidence="8 9" id="KW-0807">Transducer</keyword>
<dbReference type="PRINTS" id="PR00237">
    <property type="entry name" value="GPCRRHODOPSN"/>
</dbReference>
<feature type="transmembrane region" description="Helical" evidence="10">
    <location>
        <begin position="188"/>
        <end position="218"/>
    </location>
</feature>
<feature type="transmembrane region" description="Helical" evidence="10">
    <location>
        <begin position="67"/>
        <end position="86"/>
    </location>
</feature>
<comment type="subcellular location">
    <subcellularLocation>
        <location evidence="1">Cell membrane</location>
        <topology evidence="1">Multi-pass membrane protein</topology>
    </subcellularLocation>
</comment>
<dbReference type="RefSeq" id="XP_038074005.1">
    <property type="nucleotide sequence ID" value="XM_038218077.1"/>
</dbReference>
<evidence type="ECO:0000313" key="12">
    <source>
        <dbReference type="EnsemblMetazoa" id="XP_038074005.1"/>
    </source>
</evidence>
<keyword evidence="3 9" id="KW-0812">Transmembrane</keyword>
<evidence type="ECO:0000256" key="3">
    <source>
        <dbReference type="ARBA" id="ARBA00022692"/>
    </source>
</evidence>